<gene>
    <name evidence="2" type="ORF">HNR12_001584</name>
</gene>
<proteinExistence type="predicted"/>
<feature type="region of interest" description="Disordered" evidence="1">
    <location>
        <begin position="45"/>
        <end position="69"/>
    </location>
</feature>
<dbReference type="Proteomes" id="UP000575985">
    <property type="component" value="Unassembled WGS sequence"/>
</dbReference>
<dbReference type="AlphaFoldDB" id="A0A853BKX5"/>
<comment type="caution">
    <text evidence="2">The sequence shown here is derived from an EMBL/GenBank/DDBJ whole genome shotgun (WGS) entry which is preliminary data.</text>
</comment>
<organism evidence="2 3">
    <name type="scientific">Streptomonospora nanhaiensis</name>
    <dbReference type="NCBI Taxonomy" id="1323731"/>
    <lineage>
        <taxon>Bacteria</taxon>
        <taxon>Bacillati</taxon>
        <taxon>Actinomycetota</taxon>
        <taxon>Actinomycetes</taxon>
        <taxon>Streptosporangiales</taxon>
        <taxon>Nocardiopsidaceae</taxon>
        <taxon>Streptomonospora</taxon>
    </lineage>
</organism>
<evidence type="ECO:0000313" key="2">
    <source>
        <dbReference type="EMBL" id="NYI95307.1"/>
    </source>
</evidence>
<dbReference type="Pfam" id="PF11387">
    <property type="entry name" value="DUF2795"/>
    <property type="match status" value="1"/>
</dbReference>
<dbReference type="InterPro" id="IPR021527">
    <property type="entry name" value="DUF2795"/>
</dbReference>
<sequence>MAQPTFIEVQKALSGVGYPSSRDDLVQHARQNKAGDEVVDALRNLPRQNYGGPDEVSRDIADVSGESTG</sequence>
<evidence type="ECO:0008006" key="4">
    <source>
        <dbReference type="Google" id="ProtNLM"/>
    </source>
</evidence>
<keyword evidence="3" id="KW-1185">Reference proteome</keyword>
<protein>
    <recommendedName>
        <fullName evidence="4">DUF2795 domain-containing protein</fullName>
    </recommendedName>
</protein>
<dbReference type="RefSeq" id="WP_179766843.1">
    <property type="nucleotide sequence ID" value="NZ_JACCFO010000001.1"/>
</dbReference>
<evidence type="ECO:0000256" key="1">
    <source>
        <dbReference type="SAM" id="MobiDB-lite"/>
    </source>
</evidence>
<name>A0A853BKX5_9ACTN</name>
<evidence type="ECO:0000313" key="3">
    <source>
        <dbReference type="Proteomes" id="UP000575985"/>
    </source>
</evidence>
<accession>A0A853BKX5</accession>
<dbReference type="EMBL" id="JACCFO010000001">
    <property type="protein sequence ID" value="NYI95307.1"/>
    <property type="molecule type" value="Genomic_DNA"/>
</dbReference>
<reference evidence="2 3" key="1">
    <citation type="submission" date="2020-07" db="EMBL/GenBank/DDBJ databases">
        <title>Sequencing the genomes of 1000 actinobacteria strains.</title>
        <authorList>
            <person name="Klenk H.-P."/>
        </authorList>
    </citation>
    <scope>NUCLEOTIDE SEQUENCE [LARGE SCALE GENOMIC DNA]</scope>
    <source>
        <strain evidence="2 3">DSM 45927</strain>
    </source>
</reference>